<name>A0AAP7CD78_9CORY</name>
<evidence type="ECO:0000313" key="6">
    <source>
        <dbReference type="Proteomes" id="UP000683520"/>
    </source>
</evidence>
<dbReference type="InterPro" id="IPR021449">
    <property type="entry name" value="DUF3099"/>
</dbReference>
<protein>
    <submittedName>
        <fullName evidence="3">DUF3099 domain-containing protein</fullName>
    </submittedName>
</protein>
<evidence type="ECO:0000313" key="5">
    <source>
        <dbReference type="Proteomes" id="UP000591626"/>
    </source>
</evidence>
<reference evidence="3 5" key="1">
    <citation type="submission" date="2020-03" db="EMBL/GenBank/DDBJ databases">
        <title>Draft genome sequences of bacterial isolates from the female urobiome.</title>
        <authorList>
            <person name="Miller-Ensminger T."/>
            <person name="Wolfe A.J."/>
            <person name="Putonti C."/>
        </authorList>
    </citation>
    <scope>NUCLEOTIDE SEQUENCE [LARGE SCALE GENOMIC DNA]</scope>
    <source>
        <strain evidence="3 5">UMB8490</strain>
    </source>
</reference>
<evidence type="ECO:0000313" key="3">
    <source>
        <dbReference type="EMBL" id="NJJ04681.1"/>
    </source>
</evidence>
<keyword evidence="6" id="KW-1185">Reference proteome</keyword>
<keyword evidence="2" id="KW-0812">Transmembrane</keyword>
<feature type="compositionally biased region" description="Acidic residues" evidence="1">
    <location>
        <begin position="120"/>
        <end position="131"/>
    </location>
</feature>
<dbReference type="Proteomes" id="UP000683520">
    <property type="component" value="Chromosome"/>
</dbReference>
<dbReference type="Pfam" id="PF11298">
    <property type="entry name" value="DUF3099"/>
    <property type="match status" value="1"/>
</dbReference>
<dbReference type="AlphaFoldDB" id="A0AAP7CD78"/>
<accession>A0AAP7CD78</accession>
<sequence length="131" mass="14503">MARALITDAVTSPEQNRQSREKQYAILQGLRLPFILAAIWAAWMSWWVLAAILFVVSVPLPWIAVVLGNAQGEKRDARSKNVYKPAVVREEIRLENSRRTALESSSSSTANVPDIIDHDDGGDDATGDNDE</sequence>
<organism evidence="3 5">
    <name type="scientific">Corynebacterium coyleae</name>
    <dbReference type="NCBI Taxonomy" id="53374"/>
    <lineage>
        <taxon>Bacteria</taxon>
        <taxon>Bacillati</taxon>
        <taxon>Actinomycetota</taxon>
        <taxon>Actinomycetes</taxon>
        <taxon>Mycobacteriales</taxon>
        <taxon>Corynebacteriaceae</taxon>
        <taxon>Corynebacterium</taxon>
    </lineage>
</organism>
<feature type="region of interest" description="Disordered" evidence="1">
    <location>
        <begin position="97"/>
        <end position="131"/>
    </location>
</feature>
<keyword evidence="2" id="KW-0472">Membrane</keyword>
<dbReference type="Proteomes" id="UP000591626">
    <property type="component" value="Unassembled WGS sequence"/>
</dbReference>
<feature type="transmembrane region" description="Helical" evidence="2">
    <location>
        <begin position="24"/>
        <end position="43"/>
    </location>
</feature>
<evidence type="ECO:0000256" key="2">
    <source>
        <dbReference type="SAM" id="Phobius"/>
    </source>
</evidence>
<keyword evidence="2" id="KW-1133">Transmembrane helix</keyword>
<feature type="transmembrane region" description="Helical" evidence="2">
    <location>
        <begin position="49"/>
        <end position="70"/>
    </location>
</feature>
<proteinExistence type="predicted"/>
<dbReference type="EMBL" id="JAAUVV010000023">
    <property type="protein sequence ID" value="NJJ04681.1"/>
    <property type="molecule type" value="Genomic_DNA"/>
</dbReference>
<gene>
    <name evidence="3" type="ORF">HC138_10020</name>
    <name evidence="4" type="ORF">I6L55_11980</name>
</gene>
<evidence type="ECO:0000256" key="1">
    <source>
        <dbReference type="SAM" id="MobiDB-lite"/>
    </source>
</evidence>
<reference evidence="4 6" key="2">
    <citation type="submission" date="2021-06" db="EMBL/GenBank/DDBJ databases">
        <title>FDA dAtabase for Regulatory Grade micrObial Sequences (FDA-ARGOS): Supporting development and validation of Infectious Disease Dx tests.</title>
        <authorList>
            <person name="Sproer C."/>
            <person name="Gronow S."/>
            <person name="Severitt S."/>
            <person name="Schroder I."/>
            <person name="Tallon L."/>
            <person name="Sadzewicz L."/>
            <person name="Zhao X."/>
            <person name="Boylan J."/>
            <person name="Ott S."/>
            <person name="Bowen H."/>
            <person name="Vavikolanu K."/>
            <person name="Mehta A."/>
            <person name="Aluvathingal J."/>
            <person name="Nadendla S."/>
            <person name="Lowell S."/>
            <person name="Myers T."/>
            <person name="Yan Y."/>
        </authorList>
    </citation>
    <scope>NUCLEOTIDE SEQUENCE [LARGE SCALE GENOMIC DNA]</scope>
    <source>
        <strain evidence="4 6">FDAARGOS 1425</strain>
    </source>
</reference>
<dbReference type="EMBL" id="CP077302">
    <property type="protein sequence ID" value="QXB19794.1"/>
    <property type="molecule type" value="Genomic_DNA"/>
</dbReference>
<evidence type="ECO:0000313" key="4">
    <source>
        <dbReference type="EMBL" id="QXB19794.1"/>
    </source>
</evidence>